<keyword evidence="2" id="KW-1185">Reference proteome</keyword>
<dbReference type="SUPFAM" id="SSF57850">
    <property type="entry name" value="RING/U-box"/>
    <property type="match status" value="1"/>
</dbReference>
<protein>
    <submittedName>
        <fullName evidence="1">Uncharacterized protein</fullName>
    </submittedName>
</protein>
<dbReference type="InterPro" id="IPR013083">
    <property type="entry name" value="Znf_RING/FYVE/PHD"/>
</dbReference>
<organism evidence="1 2">
    <name type="scientific">Geodia barretti</name>
    <name type="common">Barrett's horny sponge</name>
    <dbReference type="NCBI Taxonomy" id="519541"/>
    <lineage>
        <taxon>Eukaryota</taxon>
        <taxon>Metazoa</taxon>
        <taxon>Porifera</taxon>
        <taxon>Demospongiae</taxon>
        <taxon>Heteroscleromorpha</taxon>
        <taxon>Tetractinellida</taxon>
        <taxon>Astrophorina</taxon>
        <taxon>Geodiidae</taxon>
        <taxon>Geodia</taxon>
    </lineage>
</organism>
<accession>A0AA35R675</accession>
<gene>
    <name evidence="1" type="ORF">GBAR_LOCUS4297</name>
</gene>
<name>A0AA35R675_GEOBA</name>
<proteinExistence type="predicted"/>
<dbReference type="Gene3D" id="3.30.40.10">
    <property type="entry name" value="Zinc/RING finger domain, C3HC4 (zinc finger)"/>
    <property type="match status" value="1"/>
</dbReference>
<dbReference type="EMBL" id="CASHTH010000618">
    <property type="protein sequence ID" value="CAI8005534.1"/>
    <property type="molecule type" value="Genomic_DNA"/>
</dbReference>
<evidence type="ECO:0000313" key="1">
    <source>
        <dbReference type="EMBL" id="CAI8005534.1"/>
    </source>
</evidence>
<evidence type="ECO:0000313" key="2">
    <source>
        <dbReference type="Proteomes" id="UP001174909"/>
    </source>
</evidence>
<dbReference type="AlphaFoldDB" id="A0AA35R675"/>
<comment type="caution">
    <text evidence="1">The sequence shown here is derived from an EMBL/GenBank/DDBJ whole genome shotgun (WGS) entry which is preliminary data.</text>
</comment>
<dbReference type="SUPFAM" id="SSF49599">
    <property type="entry name" value="TRAF domain-like"/>
    <property type="match status" value="1"/>
</dbReference>
<dbReference type="Proteomes" id="UP001174909">
    <property type="component" value="Unassembled WGS sequence"/>
</dbReference>
<sequence length="276" mass="30855">MQMILFSRKPLLGTSPKQMDFIWEEADISLHFPAARCPVTTGLLLQPHLTSCCGQHLSEEAVSRIQGEGGACPLCNKEDWSTMFSKHFQRQVNSLRVFCRHKDRGCGWQGELASLDRHVTSCSMKDAPQIEEQPTLHANEDNKIIVAGVPILGAQKFWYTGKQMDFIWEEAGISLHFPAAFCERDIKISVGIFTDLEQNCILPQLMPRASSTYEIKASAPLPAPVRVRIEHCAIVEKENSLVHMVAHGGAPYQFKPLHGGHFPLNKIIWGNRNGGI</sequence>
<reference evidence="1" key="1">
    <citation type="submission" date="2023-03" db="EMBL/GenBank/DDBJ databases">
        <authorList>
            <person name="Steffen K."/>
            <person name="Cardenas P."/>
        </authorList>
    </citation>
    <scope>NUCLEOTIDE SEQUENCE</scope>
</reference>